<keyword evidence="7" id="KW-0805">Transcription regulation</keyword>
<evidence type="ECO:0000256" key="9">
    <source>
        <dbReference type="ARBA" id="ARBA00023242"/>
    </source>
</evidence>
<dbReference type="PANTHER" id="PTHR12360:SF12">
    <property type="entry name" value="TRANSCRIPTIONAL REPRESSOR NF-X1"/>
    <property type="match status" value="1"/>
</dbReference>
<dbReference type="PROSITE" id="PS51061">
    <property type="entry name" value="R3H"/>
    <property type="match status" value="1"/>
</dbReference>
<feature type="compositionally biased region" description="Polar residues" evidence="11">
    <location>
        <begin position="318"/>
        <end position="337"/>
    </location>
</feature>
<feature type="compositionally biased region" description="Low complexity" evidence="11">
    <location>
        <begin position="388"/>
        <end position="398"/>
    </location>
</feature>
<feature type="domain" description="PHD-type" evidence="12">
    <location>
        <begin position="500"/>
        <end position="557"/>
    </location>
</feature>
<dbReference type="SUPFAM" id="SSF82708">
    <property type="entry name" value="R3H domain"/>
    <property type="match status" value="1"/>
</dbReference>
<evidence type="ECO:0000256" key="1">
    <source>
        <dbReference type="ARBA" id="ARBA00004123"/>
    </source>
</evidence>
<reference evidence="15 16" key="1">
    <citation type="submission" date="2022-12" db="EMBL/GenBank/DDBJ databases">
        <title>Chromosome-level genome of Tegillarca granosa.</title>
        <authorList>
            <person name="Kim J."/>
        </authorList>
    </citation>
    <scope>NUCLEOTIDE SEQUENCE [LARGE SCALE GENOMIC DNA]</scope>
    <source>
        <strain evidence="15">Teg-2019</strain>
        <tissue evidence="15">Adductor muscle</tissue>
    </source>
</reference>
<keyword evidence="9" id="KW-0539">Nucleus</keyword>
<dbReference type="InterPro" id="IPR001841">
    <property type="entry name" value="Znf_RING"/>
</dbReference>
<evidence type="ECO:0000259" key="12">
    <source>
        <dbReference type="PROSITE" id="PS50016"/>
    </source>
</evidence>
<feature type="compositionally biased region" description="Basic and acidic residues" evidence="11">
    <location>
        <begin position="217"/>
        <end position="232"/>
    </location>
</feature>
<dbReference type="InterPro" id="IPR034078">
    <property type="entry name" value="NFX1_fam"/>
</dbReference>
<feature type="region of interest" description="Disordered" evidence="11">
    <location>
        <begin position="91"/>
        <end position="178"/>
    </location>
</feature>
<feature type="region of interest" description="Disordered" evidence="11">
    <location>
        <begin position="382"/>
        <end position="473"/>
    </location>
</feature>
<comment type="subcellular location">
    <subcellularLocation>
        <location evidence="1">Nucleus</location>
    </subcellularLocation>
</comment>
<keyword evidence="5 10" id="KW-0863">Zinc-finger</keyword>
<dbReference type="EMBL" id="JARBDR010000342">
    <property type="protein sequence ID" value="KAJ8313934.1"/>
    <property type="molecule type" value="Genomic_DNA"/>
</dbReference>
<keyword evidence="8" id="KW-0804">Transcription</keyword>
<evidence type="ECO:0000256" key="2">
    <source>
        <dbReference type="ARBA" id="ARBA00007269"/>
    </source>
</evidence>
<dbReference type="Proteomes" id="UP001217089">
    <property type="component" value="Unassembled WGS sequence"/>
</dbReference>
<dbReference type="PROSITE" id="PS50089">
    <property type="entry name" value="ZF_RING_2"/>
    <property type="match status" value="1"/>
</dbReference>
<evidence type="ECO:0000256" key="4">
    <source>
        <dbReference type="ARBA" id="ARBA00022737"/>
    </source>
</evidence>
<feature type="compositionally biased region" description="Basic and acidic residues" evidence="11">
    <location>
        <begin position="276"/>
        <end position="295"/>
    </location>
</feature>
<organism evidence="15 16">
    <name type="scientific">Tegillarca granosa</name>
    <name type="common">Malaysian cockle</name>
    <name type="synonym">Anadara granosa</name>
    <dbReference type="NCBI Taxonomy" id="220873"/>
    <lineage>
        <taxon>Eukaryota</taxon>
        <taxon>Metazoa</taxon>
        <taxon>Spiralia</taxon>
        <taxon>Lophotrochozoa</taxon>
        <taxon>Mollusca</taxon>
        <taxon>Bivalvia</taxon>
        <taxon>Autobranchia</taxon>
        <taxon>Pteriomorphia</taxon>
        <taxon>Arcoida</taxon>
        <taxon>Arcoidea</taxon>
        <taxon>Arcidae</taxon>
        <taxon>Tegillarca</taxon>
    </lineage>
</organism>
<dbReference type="SMART" id="SM00393">
    <property type="entry name" value="R3H"/>
    <property type="match status" value="1"/>
</dbReference>
<gene>
    <name evidence="15" type="ORF">KUTeg_008495</name>
</gene>
<proteinExistence type="inferred from homology"/>
<dbReference type="Gene3D" id="3.30.1370.50">
    <property type="entry name" value="R3H-like domain"/>
    <property type="match status" value="1"/>
</dbReference>
<sequence length="1070" mass="120424">MSADNNNYYSGASNYYYNVPPSNYQGQVFIPQDIQYYQHTPPPTGAPLVFYTVNTPASQVQVPSMNIGEQQHVQFMSDGHTQGEITTSQDMTTGQYRGNRTNYSDNHVYHGNRGRGGNYKTRRWMPDEGQRHGMKNQDDISRNRYDKNQPHNTYRGSNDRKTSQFRRRDATKSDFNHKGANVTMATSIDESNVTMATSVDSSENKCTAVDQFVVNKNENKTHESLRDEKDAMQESTRFKGRKNDKPDDRVQYENRNKNYQHNNSNNYNRYNHDRRRKDYHDQGRGQGDYFHDHGRGRGGYYHGRGRGGRNQYGERNNWDSSLRSGYDNQYNRSSSGHLTHKRSNNYKHGKMSETDNTPNKHVAHSDGELQINATSSIAETCDDNKTTVNDSSNSQNDDVSSKHRNKQEDKNKTKEGEKGGNSQTRNKTRSFGSYEDGRNKLSTYQQPFSADMNEKKESKAGYISEKSRGRKQRPVITRTLSGKVDESQRGVLIEQLTLGTYECMVCCETVRGQNPVWSCTSCYHVFHLRCVKKWAKSPTAIVEGDTFGWRCPACQNVCNKFPSKIRDPELNRMETPHSCGEVCKKSRGDNCVHACNIQMMKCGVTEKLHCDKVCDKQLNCGKHNCKDVCHDGPCSPCEENVNQDNHHTCQQLCHEGPCGECPGETSITCRCGAIEKLVPCSEAQKFTDETPFCCDKRCNKKKSCGKHKCGLFCCVIEEHICDQICGKKLSCGLHKCDEICHRSNCPPCLLAGFDELLCHCGAEVMYPPIPCGTKPPECQRPCLRQHSCQHKVLHNCHSDDQCPPCVGPCLDEGTTCKQPCLNKRKDCDHICGAPCHEGSECPDVSCKAQVTIKCPCGNKVAKVQCMMGGNTSAEISEFQKITMQNFAGSIQGQSVDLSQFSGLKKGNKRQLECDADCSISNPQFVATVEKSLADLVQKAKESKHPSRSHAFPSMNMNHRKVVHELAEFYGCQTQSYDAEPNKNVVATAPRDKCWLPNVTLTALVQRELHPKAPTPIPHVHKESSIRQTAEAAKLSTDVLEDSKSKPKTDTQTTSSKSSKSNIDYFDFTET</sequence>
<comment type="similarity">
    <text evidence="2">Belongs to the NFX1 family.</text>
</comment>
<dbReference type="InterPro" id="IPR019787">
    <property type="entry name" value="Znf_PHD-finger"/>
</dbReference>
<comment type="caution">
    <text evidence="15">The sequence shown here is derived from an EMBL/GenBank/DDBJ whole genome shotgun (WGS) entry which is preliminary data.</text>
</comment>
<accession>A0ABQ9F9C5</accession>
<dbReference type="SMART" id="SM00184">
    <property type="entry name" value="RING"/>
    <property type="match status" value="1"/>
</dbReference>
<dbReference type="CDD" id="cd16696">
    <property type="entry name" value="RING-CH-C4HC3_NFX1"/>
    <property type="match status" value="1"/>
</dbReference>
<feature type="compositionally biased region" description="Polar residues" evidence="11">
    <location>
        <begin position="422"/>
        <end position="431"/>
    </location>
</feature>
<feature type="compositionally biased region" description="Basic and acidic residues" evidence="11">
    <location>
        <begin position="241"/>
        <end position="256"/>
    </location>
</feature>
<feature type="compositionally biased region" description="Low complexity" evidence="11">
    <location>
        <begin position="257"/>
        <end position="269"/>
    </location>
</feature>
<evidence type="ECO:0000256" key="6">
    <source>
        <dbReference type="ARBA" id="ARBA00022833"/>
    </source>
</evidence>
<dbReference type="SMART" id="SM00438">
    <property type="entry name" value="ZnF_NFX"/>
    <property type="match status" value="5"/>
</dbReference>
<keyword evidence="3" id="KW-0479">Metal-binding</keyword>
<evidence type="ECO:0008006" key="17">
    <source>
        <dbReference type="Google" id="ProtNLM"/>
    </source>
</evidence>
<dbReference type="Pfam" id="PF01424">
    <property type="entry name" value="R3H"/>
    <property type="match status" value="1"/>
</dbReference>
<evidence type="ECO:0000313" key="15">
    <source>
        <dbReference type="EMBL" id="KAJ8313934.1"/>
    </source>
</evidence>
<feature type="region of interest" description="Disordered" evidence="11">
    <location>
        <begin position="1011"/>
        <end position="1070"/>
    </location>
</feature>
<feature type="compositionally biased region" description="Basic residues" evidence="11">
    <location>
        <begin position="338"/>
        <end position="349"/>
    </location>
</feature>
<dbReference type="InterPro" id="IPR036867">
    <property type="entry name" value="R3H_dom_sf"/>
</dbReference>
<dbReference type="InterPro" id="IPR001374">
    <property type="entry name" value="R3H_dom"/>
</dbReference>
<evidence type="ECO:0000256" key="5">
    <source>
        <dbReference type="ARBA" id="ARBA00022771"/>
    </source>
</evidence>
<feature type="compositionally biased region" description="Basic and acidic residues" evidence="11">
    <location>
        <begin position="157"/>
        <end position="177"/>
    </location>
</feature>
<evidence type="ECO:0000313" key="16">
    <source>
        <dbReference type="Proteomes" id="UP001217089"/>
    </source>
</evidence>
<keyword evidence="6" id="KW-0862">Zinc</keyword>
<evidence type="ECO:0000256" key="11">
    <source>
        <dbReference type="SAM" id="MobiDB-lite"/>
    </source>
</evidence>
<dbReference type="PROSITE" id="PS50016">
    <property type="entry name" value="ZF_PHD_2"/>
    <property type="match status" value="1"/>
</dbReference>
<name>A0ABQ9F9C5_TEGGR</name>
<feature type="compositionally biased region" description="Polar residues" evidence="11">
    <location>
        <begin position="91"/>
        <end position="105"/>
    </location>
</feature>
<dbReference type="PANTHER" id="PTHR12360">
    <property type="entry name" value="NUCLEAR TRANSCRIPTION FACTOR, X-BOX BINDING 1 NFX1"/>
    <property type="match status" value="1"/>
</dbReference>
<feature type="compositionally biased region" description="Low complexity" evidence="11">
    <location>
        <begin position="1049"/>
        <end position="1060"/>
    </location>
</feature>
<feature type="domain" description="RING-type" evidence="13">
    <location>
        <begin position="503"/>
        <end position="555"/>
    </location>
</feature>
<dbReference type="CDD" id="cd06008">
    <property type="entry name" value="NF-X1-zinc-finger"/>
    <property type="match status" value="3"/>
</dbReference>
<feature type="compositionally biased region" description="Basic and acidic residues" evidence="11">
    <location>
        <begin position="406"/>
        <end position="418"/>
    </location>
</feature>
<evidence type="ECO:0000256" key="3">
    <source>
        <dbReference type="ARBA" id="ARBA00022723"/>
    </source>
</evidence>
<evidence type="ECO:0000259" key="13">
    <source>
        <dbReference type="PROSITE" id="PS50089"/>
    </source>
</evidence>
<evidence type="ECO:0000259" key="14">
    <source>
        <dbReference type="PROSITE" id="PS51061"/>
    </source>
</evidence>
<dbReference type="SUPFAM" id="SSF57850">
    <property type="entry name" value="RING/U-box"/>
    <property type="match status" value="1"/>
</dbReference>
<keyword evidence="4" id="KW-0677">Repeat</keyword>
<evidence type="ECO:0000256" key="7">
    <source>
        <dbReference type="ARBA" id="ARBA00023015"/>
    </source>
</evidence>
<protein>
    <recommendedName>
        <fullName evidence="17">Transcriptional repressor NF-X1</fullName>
    </recommendedName>
</protein>
<dbReference type="InterPro" id="IPR000967">
    <property type="entry name" value="Znf_NFX1"/>
</dbReference>
<feature type="compositionally biased region" description="Basic and acidic residues" evidence="11">
    <location>
        <begin position="124"/>
        <end position="149"/>
    </location>
</feature>
<feature type="domain" description="R3H" evidence="14">
    <location>
        <begin position="922"/>
        <end position="990"/>
    </location>
</feature>
<dbReference type="Pfam" id="PF01422">
    <property type="entry name" value="zf-NF-X1"/>
    <property type="match status" value="3"/>
</dbReference>
<feature type="region of interest" description="Disordered" evidence="11">
    <location>
        <begin position="217"/>
        <end position="363"/>
    </location>
</feature>
<evidence type="ECO:0000256" key="8">
    <source>
        <dbReference type="ARBA" id="ARBA00023163"/>
    </source>
</evidence>
<keyword evidence="16" id="KW-1185">Reference proteome</keyword>
<evidence type="ECO:0000256" key="10">
    <source>
        <dbReference type="PROSITE-ProRule" id="PRU00175"/>
    </source>
</evidence>